<organism evidence="19 20">
    <name type="scientific">Castanea mollissima</name>
    <name type="common">Chinese chestnut</name>
    <dbReference type="NCBI Taxonomy" id="60419"/>
    <lineage>
        <taxon>Eukaryota</taxon>
        <taxon>Viridiplantae</taxon>
        <taxon>Streptophyta</taxon>
        <taxon>Embryophyta</taxon>
        <taxon>Tracheophyta</taxon>
        <taxon>Spermatophyta</taxon>
        <taxon>Magnoliopsida</taxon>
        <taxon>eudicotyledons</taxon>
        <taxon>Gunneridae</taxon>
        <taxon>Pentapetalae</taxon>
        <taxon>rosids</taxon>
        <taxon>fabids</taxon>
        <taxon>Fagales</taxon>
        <taxon>Fagaceae</taxon>
        <taxon>Castanea</taxon>
    </lineage>
</organism>
<dbReference type="PROSITE" id="PS50011">
    <property type="entry name" value="PROTEIN_KINASE_DOM"/>
    <property type="match status" value="1"/>
</dbReference>
<dbReference type="SUPFAM" id="SSF56112">
    <property type="entry name" value="Protein kinase-like (PK-like)"/>
    <property type="match status" value="1"/>
</dbReference>
<evidence type="ECO:0000256" key="10">
    <source>
        <dbReference type="ARBA" id="ARBA00022741"/>
    </source>
</evidence>
<evidence type="ECO:0000256" key="7">
    <source>
        <dbReference type="ARBA" id="ARBA00022692"/>
    </source>
</evidence>
<keyword evidence="20" id="KW-1185">Reference proteome</keyword>
<keyword evidence="14" id="KW-0472">Membrane</keyword>
<evidence type="ECO:0000256" key="9">
    <source>
        <dbReference type="ARBA" id="ARBA00022734"/>
    </source>
</evidence>
<dbReference type="Pfam" id="PF07714">
    <property type="entry name" value="PK_Tyr_Ser-Thr"/>
    <property type="match status" value="1"/>
</dbReference>
<dbReference type="Proteomes" id="UP000737018">
    <property type="component" value="Unassembled WGS sequence"/>
</dbReference>
<dbReference type="AlphaFoldDB" id="A0A8J4VG80"/>
<evidence type="ECO:0000313" key="20">
    <source>
        <dbReference type="Proteomes" id="UP000737018"/>
    </source>
</evidence>
<keyword evidence="6" id="KW-0808">Transferase</keyword>
<evidence type="ECO:0000313" key="19">
    <source>
        <dbReference type="EMBL" id="KAF3954775.1"/>
    </source>
</evidence>
<evidence type="ECO:0000256" key="12">
    <source>
        <dbReference type="ARBA" id="ARBA00022840"/>
    </source>
</evidence>
<evidence type="ECO:0000256" key="3">
    <source>
        <dbReference type="ARBA" id="ARBA00010217"/>
    </source>
</evidence>
<dbReference type="SMART" id="SM00220">
    <property type="entry name" value="S_TKc"/>
    <property type="match status" value="1"/>
</dbReference>
<dbReference type="InterPro" id="IPR011009">
    <property type="entry name" value="Kinase-like_dom_sf"/>
</dbReference>
<keyword evidence="10" id="KW-0547">Nucleotide-binding</keyword>
<evidence type="ECO:0000256" key="8">
    <source>
        <dbReference type="ARBA" id="ARBA00022729"/>
    </source>
</evidence>
<evidence type="ECO:0000259" key="18">
    <source>
        <dbReference type="PROSITE" id="PS50011"/>
    </source>
</evidence>
<dbReference type="FunFam" id="3.30.200.20:FF:000330">
    <property type="entry name" value="G-type lectin S-receptor-like serine/threonine-protein kinase At4g03230"/>
    <property type="match status" value="1"/>
</dbReference>
<keyword evidence="11" id="KW-0418">Kinase</keyword>
<accession>A0A8J4VG80</accession>
<evidence type="ECO:0000256" key="4">
    <source>
        <dbReference type="ARBA" id="ARBA00022475"/>
    </source>
</evidence>
<keyword evidence="17" id="KW-0325">Glycoprotein</keyword>
<keyword evidence="9" id="KW-0430">Lectin</keyword>
<dbReference type="GO" id="GO:0030246">
    <property type="term" value="F:carbohydrate binding"/>
    <property type="evidence" value="ECO:0007669"/>
    <property type="project" value="UniProtKB-KW"/>
</dbReference>
<dbReference type="GO" id="GO:0002229">
    <property type="term" value="P:defense response to oomycetes"/>
    <property type="evidence" value="ECO:0007669"/>
    <property type="project" value="UniProtKB-ARBA"/>
</dbReference>
<keyword evidence="13" id="KW-1133">Transmembrane helix</keyword>
<feature type="domain" description="Protein kinase" evidence="18">
    <location>
        <begin position="31"/>
        <end position="297"/>
    </location>
</feature>
<evidence type="ECO:0000256" key="11">
    <source>
        <dbReference type="ARBA" id="ARBA00022777"/>
    </source>
</evidence>
<evidence type="ECO:0000256" key="15">
    <source>
        <dbReference type="ARBA" id="ARBA00023157"/>
    </source>
</evidence>
<evidence type="ECO:0000256" key="17">
    <source>
        <dbReference type="ARBA" id="ARBA00023180"/>
    </source>
</evidence>
<dbReference type="GO" id="GO:0005524">
    <property type="term" value="F:ATP binding"/>
    <property type="evidence" value="ECO:0007669"/>
    <property type="project" value="UniProtKB-KW"/>
</dbReference>
<keyword evidence="4" id="KW-1003">Cell membrane</keyword>
<keyword evidence="8" id="KW-0732">Signal</keyword>
<dbReference type="OrthoDB" id="4062651at2759"/>
<dbReference type="EMBL" id="JRKL02003591">
    <property type="protein sequence ID" value="KAF3954775.1"/>
    <property type="molecule type" value="Genomic_DNA"/>
</dbReference>
<dbReference type="Gene3D" id="3.30.200.20">
    <property type="entry name" value="Phosphorylase Kinase, domain 1"/>
    <property type="match status" value="1"/>
</dbReference>
<dbReference type="PANTHER" id="PTHR27002:SF214">
    <property type="entry name" value="RECEPTOR-LIKE SERINE_THREONINE-PROTEIN KINASE"/>
    <property type="match status" value="1"/>
</dbReference>
<evidence type="ECO:0000256" key="2">
    <source>
        <dbReference type="ARBA" id="ARBA00008536"/>
    </source>
</evidence>
<evidence type="ECO:0000256" key="16">
    <source>
        <dbReference type="ARBA" id="ARBA00023170"/>
    </source>
</evidence>
<proteinExistence type="inferred from homology"/>
<keyword evidence="5" id="KW-0723">Serine/threonine-protein kinase</keyword>
<keyword evidence="7" id="KW-0812">Transmembrane</keyword>
<dbReference type="FunFam" id="1.10.510.10:FF:000240">
    <property type="entry name" value="Lectin-domain containing receptor kinase A4.3"/>
    <property type="match status" value="1"/>
</dbReference>
<gene>
    <name evidence="19" type="ORF">CMV_019928</name>
</gene>
<keyword evidence="12" id="KW-0067">ATP-binding</keyword>
<keyword evidence="16" id="KW-0675">Receptor</keyword>
<evidence type="ECO:0000256" key="1">
    <source>
        <dbReference type="ARBA" id="ARBA00004251"/>
    </source>
</evidence>
<evidence type="ECO:0000256" key="13">
    <source>
        <dbReference type="ARBA" id="ARBA00022989"/>
    </source>
</evidence>
<comment type="similarity">
    <text evidence="2">In the N-terminal section; belongs to the leguminous lectin family.</text>
</comment>
<dbReference type="InterPro" id="IPR008271">
    <property type="entry name" value="Ser/Thr_kinase_AS"/>
</dbReference>
<dbReference type="InterPro" id="IPR001245">
    <property type="entry name" value="Ser-Thr/Tyr_kinase_cat_dom"/>
</dbReference>
<sequence>MHPSELGERKKEDVDVPLFNFTTVATATNKFSPANVIGAGGFGPVYKGRLCNGQDIAVKRLSKNSRQGLEEFKNEVVLIAKLQHKNLVKLLGYCVEGDEKILIYEYMPNKSLDCFIFEQNDTLLAWPKRFDIIIGIVRGLLYLHQDSRLQVIHRDLKASNILLDINLNPKISDFGLARTFVGDESEVKTDRVVGTYGYMSPEYAVDGRFSVKSDVFSMGVLMLEIVSAMKIRKFFHPNHHHNLLGHAWLLWKEGKALELSGVSLNSQRGILSVISTLEADVTNRPEKRPKMISVANF</sequence>
<comment type="caution">
    <text evidence="19">The sequence shown here is derived from an EMBL/GenBank/DDBJ whole genome shotgun (WGS) entry which is preliminary data.</text>
</comment>
<reference evidence="19" key="1">
    <citation type="submission" date="2020-03" db="EMBL/GenBank/DDBJ databases">
        <title>Castanea mollissima Vanexum genome sequencing.</title>
        <authorList>
            <person name="Staton M."/>
        </authorList>
    </citation>
    <scope>NUCLEOTIDE SEQUENCE</scope>
    <source>
        <tissue evidence="19">Leaf</tissue>
    </source>
</reference>
<name>A0A8J4VG80_9ROSI</name>
<dbReference type="GO" id="GO:0004674">
    <property type="term" value="F:protein serine/threonine kinase activity"/>
    <property type="evidence" value="ECO:0007669"/>
    <property type="project" value="UniProtKB-KW"/>
</dbReference>
<dbReference type="InterPro" id="IPR000719">
    <property type="entry name" value="Prot_kinase_dom"/>
</dbReference>
<evidence type="ECO:0000256" key="6">
    <source>
        <dbReference type="ARBA" id="ARBA00022679"/>
    </source>
</evidence>
<dbReference type="Gene3D" id="1.10.510.10">
    <property type="entry name" value="Transferase(Phosphotransferase) domain 1"/>
    <property type="match status" value="1"/>
</dbReference>
<dbReference type="PANTHER" id="PTHR27002">
    <property type="entry name" value="RECEPTOR-LIKE SERINE/THREONINE-PROTEIN KINASE SD1-8"/>
    <property type="match status" value="1"/>
</dbReference>
<comment type="subcellular location">
    <subcellularLocation>
        <location evidence="1">Cell membrane</location>
        <topology evidence="1">Single-pass type I membrane protein</topology>
    </subcellularLocation>
</comment>
<evidence type="ECO:0000256" key="5">
    <source>
        <dbReference type="ARBA" id="ARBA00022527"/>
    </source>
</evidence>
<comment type="similarity">
    <text evidence="3">In the C-terminal section; belongs to the protein kinase superfamily. Ser/Thr protein kinase family.</text>
</comment>
<dbReference type="PROSITE" id="PS00108">
    <property type="entry name" value="PROTEIN_KINASE_ST"/>
    <property type="match status" value="1"/>
</dbReference>
<dbReference type="GO" id="GO:0005886">
    <property type="term" value="C:plasma membrane"/>
    <property type="evidence" value="ECO:0007669"/>
    <property type="project" value="UniProtKB-SubCell"/>
</dbReference>
<protein>
    <recommendedName>
        <fullName evidence="18">Protein kinase domain-containing protein</fullName>
    </recommendedName>
</protein>
<keyword evidence="15" id="KW-1015">Disulfide bond</keyword>
<evidence type="ECO:0000256" key="14">
    <source>
        <dbReference type="ARBA" id="ARBA00023136"/>
    </source>
</evidence>